<proteinExistence type="predicted"/>
<sequence length="136" mass="14688">MSSKLVGRGRKAALKHIGFQAFLVLAVTLVCGSIWGSHAAMSAVVGGAIYIVPNLIFAWCAFAFAGARQARSVVMSLYFGEVVKLVLTIVLFVIALAWMKLDILSLYLAFGVALAAQWSIPFFFNHNDGMKNGCSR</sequence>
<keyword evidence="4 6" id="KW-1133">Transmembrane helix</keyword>
<feature type="transmembrane region" description="Helical" evidence="6">
    <location>
        <begin position="41"/>
        <end position="65"/>
    </location>
</feature>
<keyword evidence="2" id="KW-1003">Cell membrane</keyword>
<evidence type="ECO:0000256" key="5">
    <source>
        <dbReference type="ARBA" id="ARBA00023136"/>
    </source>
</evidence>
<keyword evidence="8" id="KW-1185">Reference proteome</keyword>
<evidence type="ECO:0000256" key="3">
    <source>
        <dbReference type="ARBA" id="ARBA00022692"/>
    </source>
</evidence>
<evidence type="ECO:0000256" key="2">
    <source>
        <dbReference type="ARBA" id="ARBA00022475"/>
    </source>
</evidence>
<dbReference type="AlphaFoldDB" id="A0A418YA67"/>
<organism evidence="7 8">
    <name type="scientific">Motilimonas pumila</name>
    <dbReference type="NCBI Taxonomy" id="2303987"/>
    <lineage>
        <taxon>Bacteria</taxon>
        <taxon>Pseudomonadati</taxon>
        <taxon>Pseudomonadota</taxon>
        <taxon>Gammaproteobacteria</taxon>
        <taxon>Alteromonadales</taxon>
        <taxon>Alteromonadales genera incertae sedis</taxon>
        <taxon>Motilimonas</taxon>
    </lineage>
</organism>
<dbReference type="GO" id="GO:0005886">
    <property type="term" value="C:plasma membrane"/>
    <property type="evidence" value="ECO:0007669"/>
    <property type="project" value="UniProtKB-SubCell"/>
</dbReference>
<evidence type="ECO:0000256" key="4">
    <source>
        <dbReference type="ARBA" id="ARBA00022989"/>
    </source>
</evidence>
<feature type="transmembrane region" description="Helical" evidence="6">
    <location>
        <begin position="104"/>
        <end position="124"/>
    </location>
</feature>
<accession>A0A418YA67</accession>
<evidence type="ECO:0000256" key="6">
    <source>
        <dbReference type="SAM" id="Phobius"/>
    </source>
</evidence>
<dbReference type="EMBL" id="QZCH01000036">
    <property type="protein sequence ID" value="RJG39196.1"/>
    <property type="molecule type" value="Genomic_DNA"/>
</dbReference>
<dbReference type="OrthoDB" id="5702716at2"/>
<keyword evidence="3 6" id="KW-0812">Transmembrane</keyword>
<comment type="subcellular location">
    <subcellularLocation>
        <location evidence="1">Cell membrane</location>
        <topology evidence="1">Multi-pass membrane protein</topology>
    </subcellularLocation>
</comment>
<dbReference type="InterPro" id="IPR005598">
    <property type="entry name" value="ATP_synth_I"/>
</dbReference>
<name>A0A418YA67_9GAMM</name>
<dbReference type="Pfam" id="PF03899">
    <property type="entry name" value="ATP-synt_I"/>
    <property type="match status" value="1"/>
</dbReference>
<feature type="transmembrane region" description="Helical" evidence="6">
    <location>
        <begin position="77"/>
        <end position="98"/>
    </location>
</feature>
<dbReference type="RefSeq" id="WP_119912278.1">
    <property type="nucleotide sequence ID" value="NZ_QZCH01000036.1"/>
</dbReference>
<protein>
    <submittedName>
        <fullName evidence="7">F0F1 ATP synthase subunit I</fullName>
    </submittedName>
</protein>
<reference evidence="7 8" key="2">
    <citation type="submission" date="2019-01" db="EMBL/GenBank/DDBJ databases">
        <title>Motilimonas pumilus sp. nov., isolated from the gut of sea cucumber (Apostichopus japonicus).</title>
        <authorList>
            <person name="Wang F.-Q."/>
            <person name="Ren L.-H."/>
            <person name="Lin Y.-W."/>
            <person name="Sun G.-H."/>
            <person name="Du Z.-J."/>
            <person name="Zhao J.-X."/>
            <person name="Liu X.-J."/>
            <person name="Liu L.-J."/>
        </authorList>
    </citation>
    <scope>NUCLEOTIDE SEQUENCE [LARGE SCALE GENOMIC DNA]</scope>
    <source>
        <strain evidence="7 8">PLHSC7-2</strain>
    </source>
</reference>
<evidence type="ECO:0000313" key="7">
    <source>
        <dbReference type="EMBL" id="RJG39196.1"/>
    </source>
</evidence>
<reference evidence="7 8" key="1">
    <citation type="submission" date="2018-09" db="EMBL/GenBank/DDBJ databases">
        <authorList>
            <person name="Wang F."/>
        </authorList>
    </citation>
    <scope>NUCLEOTIDE SEQUENCE [LARGE SCALE GENOMIC DNA]</scope>
    <source>
        <strain evidence="7 8">PLHSC7-2</strain>
    </source>
</reference>
<keyword evidence="5 6" id="KW-0472">Membrane</keyword>
<evidence type="ECO:0000256" key="1">
    <source>
        <dbReference type="ARBA" id="ARBA00004651"/>
    </source>
</evidence>
<feature type="transmembrane region" description="Helical" evidence="6">
    <location>
        <begin position="12"/>
        <end position="35"/>
    </location>
</feature>
<dbReference type="Proteomes" id="UP000283255">
    <property type="component" value="Unassembled WGS sequence"/>
</dbReference>
<gene>
    <name evidence="7" type="ORF">D1Z90_18465</name>
</gene>
<evidence type="ECO:0000313" key="8">
    <source>
        <dbReference type="Proteomes" id="UP000283255"/>
    </source>
</evidence>
<comment type="caution">
    <text evidence="7">The sequence shown here is derived from an EMBL/GenBank/DDBJ whole genome shotgun (WGS) entry which is preliminary data.</text>
</comment>